<dbReference type="SUPFAM" id="SSF52540">
    <property type="entry name" value="P-loop containing nucleoside triphosphate hydrolases"/>
    <property type="match status" value="1"/>
</dbReference>
<dbReference type="EMBL" id="JBHUIX010000013">
    <property type="protein sequence ID" value="MFD2174953.1"/>
    <property type="molecule type" value="Genomic_DNA"/>
</dbReference>
<protein>
    <recommendedName>
        <fullName evidence="3">Sulfotransferase family protein</fullName>
    </recommendedName>
</protein>
<evidence type="ECO:0008006" key="3">
    <source>
        <dbReference type="Google" id="ProtNLM"/>
    </source>
</evidence>
<proteinExistence type="predicted"/>
<comment type="caution">
    <text evidence="1">The sequence shown here is derived from an EMBL/GenBank/DDBJ whole genome shotgun (WGS) entry which is preliminary data.</text>
</comment>
<sequence length="251" mass="28036">MKTIHLHIGLHRTATSSFQTAMVAQRAAFEAAGIAPWAGANGSGHAREIAFACLRPGVFDRAGECADPQALRRQLEALIDTTPEPDLLISSEHLSLIRTQAEIDRLRGLFAGRDVRVHILAVVRAPEVWFRSYADQIAKEKDTRPAPAGSRRNIAPDSWVRATEPMLALYAQNFPDMTVLDYHPEDMVGQLMAALGVAPGFNTRAYRRNQRSARERFGPLGYRLLRALFGSEYHGLTRHVLRAREAYLLRK</sequence>
<dbReference type="RefSeq" id="WP_377390928.1">
    <property type="nucleotide sequence ID" value="NZ_JBHUIX010000013.1"/>
</dbReference>
<gene>
    <name evidence="1" type="ORF">ACFSM0_12730</name>
</gene>
<name>A0ABW5A9W1_9RHOB</name>
<reference evidence="2" key="1">
    <citation type="journal article" date="2019" name="Int. J. Syst. Evol. Microbiol.">
        <title>The Global Catalogue of Microorganisms (GCM) 10K type strain sequencing project: providing services to taxonomists for standard genome sequencing and annotation.</title>
        <authorList>
            <consortium name="The Broad Institute Genomics Platform"/>
            <consortium name="The Broad Institute Genome Sequencing Center for Infectious Disease"/>
            <person name="Wu L."/>
            <person name="Ma J."/>
        </authorList>
    </citation>
    <scope>NUCLEOTIDE SEQUENCE [LARGE SCALE GENOMIC DNA]</scope>
    <source>
        <strain evidence="2">CCUG 55131</strain>
    </source>
</reference>
<organism evidence="1 2">
    <name type="scientific">Rhodobacter lacus</name>
    <dbReference type="NCBI Taxonomy" id="1641972"/>
    <lineage>
        <taxon>Bacteria</taxon>
        <taxon>Pseudomonadati</taxon>
        <taxon>Pseudomonadota</taxon>
        <taxon>Alphaproteobacteria</taxon>
        <taxon>Rhodobacterales</taxon>
        <taxon>Rhodobacter group</taxon>
        <taxon>Rhodobacter</taxon>
    </lineage>
</organism>
<evidence type="ECO:0000313" key="1">
    <source>
        <dbReference type="EMBL" id="MFD2174953.1"/>
    </source>
</evidence>
<evidence type="ECO:0000313" key="2">
    <source>
        <dbReference type="Proteomes" id="UP001597413"/>
    </source>
</evidence>
<dbReference type="Proteomes" id="UP001597413">
    <property type="component" value="Unassembled WGS sequence"/>
</dbReference>
<keyword evidence="2" id="KW-1185">Reference proteome</keyword>
<accession>A0ABW5A9W1</accession>
<dbReference type="InterPro" id="IPR027417">
    <property type="entry name" value="P-loop_NTPase"/>
</dbReference>